<dbReference type="EMBL" id="KN881643">
    <property type="protein sequence ID" value="KIY52401.1"/>
    <property type="molecule type" value="Genomic_DNA"/>
</dbReference>
<dbReference type="GO" id="GO:0006629">
    <property type="term" value="P:lipid metabolic process"/>
    <property type="evidence" value="ECO:0007669"/>
    <property type="project" value="InterPro"/>
</dbReference>
<gene>
    <name evidence="10" type="ORF">FISHEDRAFT_63786</name>
</gene>
<keyword evidence="11" id="KW-1185">Reference proteome</keyword>
<evidence type="ECO:0000256" key="3">
    <source>
        <dbReference type="ARBA" id="ARBA00007282"/>
    </source>
</evidence>
<comment type="similarity">
    <text evidence="3">Belongs to the wax synthase family.</text>
</comment>
<feature type="transmembrane region" description="Helical" evidence="8">
    <location>
        <begin position="42"/>
        <end position="59"/>
    </location>
</feature>
<evidence type="ECO:0000256" key="4">
    <source>
        <dbReference type="ARBA" id="ARBA00022679"/>
    </source>
</evidence>
<dbReference type="InterPro" id="IPR044851">
    <property type="entry name" value="Wax_synthase"/>
</dbReference>
<evidence type="ECO:0000256" key="8">
    <source>
        <dbReference type="SAM" id="Phobius"/>
    </source>
</evidence>
<comment type="subcellular location">
    <subcellularLocation>
        <location evidence="1">Membrane</location>
        <topology evidence="1">Multi-pass membrane protein</topology>
    </subcellularLocation>
</comment>
<evidence type="ECO:0000313" key="11">
    <source>
        <dbReference type="Proteomes" id="UP000054144"/>
    </source>
</evidence>
<feature type="transmembrane region" description="Helical" evidence="8">
    <location>
        <begin position="339"/>
        <end position="360"/>
    </location>
</feature>
<accession>A0A0D7AM72</accession>
<organism evidence="10 11">
    <name type="scientific">Fistulina hepatica ATCC 64428</name>
    <dbReference type="NCBI Taxonomy" id="1128425"/>
    <lineage>
        <taxon>Eukaryota</taxon>
        <taxon>Fungi</taxon>
        <taxon>Dikarya</taxon>
        <taxon>Basidiomycota</taxon>
        <taxon>Agaricomycotina</taxon>
        <taxon>Agaricomycetes</taxon>
        <taxon>Agaricomycetidae</taxon>
        <taxon>Agaricales</taxon>
        <taxon>Fistulinaceae</taxon>
        <taxon>Fistulina</taxon>
    </lineage>
</organism>
<dbReference type="PANTHER" id="PTHR31595:SF57">
    <property type="entry name" value="OS04G0481900 PROTEIN"/>
    <property type="match status" value="1"/>
</dbReference>
<sequence>MTRFHADTLDEHSSSLRILLVFLTCVAYFLSAILSIRPGAKYLQWTLLPLALFCAYSFCTRHLFKFEDETFIYFNQLITLIAVSMSFRMIAWALTGPYERVERFYSGTYPSWVQILFDAFDLMGSLRGQGWDWGMRFPNNESSSRPFFAFKKALSAAFYITAADSVHFYMQTAYPTLTSPHGTSVYDDLLNPLERYVRVYAITLPAGLATFCSLEGGYDLLAVIGVLCFGQQPAQWPPLFNHPYIATSLSELWGYRWHQLFRHTFVEVGSRPMQFFFGDVGAVFGAFLVSALIHDWGLWGMGKGSDFWRCGGFFLMMAVGQVAEISWKRVTGRKVRGVLGWLWVATWAGGWAPLIVEAWFTRGVCGSKFFGSEENRPARLLLSLLVR</sequence>
<dbReference type="GO" id="GO:0016020">
    <property type="term" value="C:membrane"/>
    <property type="evidence" value="ECO:0007669"/>
    <property type="project" value="UniProtKB-SubCell"/>
</dbReference>
<evidence type="ECO:0000313" key="10">
    <source>
        <dbReference type="EMBL" id="KIY52401.1"/>
    </source>
</evidence>
<comment type="pathway">
    <text evidence="2">Secondary metabolite biosynthesis.</text>
</comment>
<feature type="transmembrane region" description="Helical" evidence="8">
    <location>
        <begin position="275"/>
        <end position="294"/>
    </location>
</feature>
<keyword evidence="6 8" id="KW-1133">Transmembrane helix</keyword>
<dbReference type="PANTHER" id="PTHR31595">
    <property type="entry name" value="LONG-CHAIN-ALCOHOL O-FATTY-ACYLTRANSFERASE 3-RELATED"/>
    <property type="match status" value="1"/>
</dbReference>
<feature type="domain" description="Wax synthase" evidence="9">
    <location>
        <begin position="236"/>
        <end position="314"/>
    </location>
</feature>
<dbReference type="InterPro" id="IPR032805">
    <property type="entry name" value="Wax_synthase_dom"/>
</dbReference>
<evidence type="ECO:0000256" key="2">
    <source>
        <dbReference type="ARBA" id="ARBA00005179"/>
    </source>
</evidence>
<evidence type="ECO:0000259" key="9">
    <source>
        <dbReference type="Pfam" id="PF13813"/>
    </source>
</evidence>
<keyword evidence="7 8" id="KW-0472">Membrane</keyword>
<keyword evidence="4" id="KW-0808">Transferase</keyword>
<feature type="transmembrane region" description="Helical" evidence="8">
    <location>
        <begin position="16"/>
        <end position="36"/>
    </location>
</feature>
<dbReference type="Proteomes" id="UP000054144">
    <property type="component" value="Unassembled WGS sequence"/>
</dbReference>
<evidence type="ECO:0000256" key="7">
    <source>
        <dbReference type="ARBA" id="ARBA00023136"/>
    </source>
</evidence>
<evidence type="ECO:0000256" key="1">
    <source>
        <dbReference type="ARBA" id="ARBA00004141"/>
    </source>
</evidence>
<evidence type="ECO:0000256" key="6">
    <source>
        <dbReference type="ARBA" id="ARBA00022989"/>
    </source>
</evidence>
<proteinExistence type="inferred from homology"/>
<reference evidence="10 11" key="1">
    <citation type="journal article" date="2015" name="Fungal Genet. Biol.">
        <title>Evolution of novel wood decay mechanisms in Agaricales revealed by the genome sequences of Fistulina hepatica and Cylindrobasidium torrendii.</title>
        <authorList>
            <person name="Floudas D."/>
            <person name="Held B.W."/>
            <person name="Riley R."/>
            <person name="Nagy L.G."/>
            <person name="Koehler G."/>
            <person name="Ransdell A.S."/>
            <person name="Younus H."/>
            <person name="Chow J."/>
            <person name="Chiniquy J."/>
            <person name="Lipzen A."/>
            <person name="Tritt A."/>
            <person name="Sun H."/>
            <person name="Haridas S."/>
            <person name="LaButti K."/>
            <person name="Ohm R.A."/>
            <person name="Kues U."/>
            <person name="Blanchette R.A."/>
            <person name="Grigoriev I.V."/>
            <person name="Minto R.E."/>
            <person name="Hibbett D.S."/>
        </authorList>
    </citation>
    <scope>NUCLEOTIDE SEQUENCE [LARGE SCALE GENOMIC DNA]</scope>
    <source>
        <strain evidence="10 11">ATCC 64428</strain>
    </source>
</reference>
<feature type="transmembrane region" description="Helical" evidence="8">
    <location>
        <begin position="71"/>
        <end position="94"/>
    </location>
</feature>
<dbReference type="Pfam" id="PF13813">
    <property type="entry name" value="MBOAT_2"/>
    <property type="match status" value="1"/>
</dbReference>
<evidence type="ECO:0000256" key="5">
    <source>
        <dbReference type="ARBA" id="ARBA00022692"/>
    </source>
</evidence>
<dbReference type="AlphaFoldDB" id="A0A0D7AM72"/>
<dbReference type="GO" id="GO:0008374">
    <property type="term" value="F:O-acyltransferase activity"/>
    <property type="evidence" value="ECO:0007669"/>
    <property type="project" value="InterPro"/>
</dbReference>
<name>A0A0D7AM72_9AGAR</name>
<dbReference type="OrthoDB" id="1077582at2759"/>
<keyword evidence="5 8" id="KW-0812">Transmembrane</keyword>
<protein>
    <recommendedName>
        <fullName evidence="9">Wax synthase domain-containing protein</fullName>
    </recommendedName>
</protein>